<evidence type="ECO:0000256" key="7">
    <source>
        <dbReference type="ARBA" id="ARBA00022692"/>
    </source>
</evidence>
<evidence type="ECO:0000256" key="8">
    <source>
        <dbReference type="ARBA" id="ARBA00022989"/>
    </source>
</evidence>
<gene>
    <name evidence="14" type="ORF">J2S15_000229</name>
</gene>
<evidence type="ECO:0000256" key="6">
    <source>
        <dbReference type="ARBA" id="ARBA00022475"/>
    </source>
</evidence>
<proteinExistence type="inferred from homology"/>
<name>A0ABU0DYC3_9FIRM</name>
<evidence type="ECO:0000259" key="12">
    <source>
        <dbReference type="Pfam" id="PF02687"/>
    </source>
</evidence>
<evidence type="ECO:0000313" key="14">
    <source>
        <dbReference type="EMBL" id="MDQ0359498.1"/>
    </source>
</evidence>
<evidence type="ECO:0000256" key="4">
    <source>
        <dbReference type="ARBA" id="ARBA00016962"/>
    </source>
</evidence>
<dbReference type="Pfam" id="PF02687">
    <property type="entry name" value="FtsX"/>
    <property type="match status" value="1"/>
</dbReference>
<evidence type="ECO:0000256" key="2">
    <source>
        <dbReference type="ARBA" id="ARBA00008697"/>
    </source>
</evidence>
<evidence type="ECO:0000256" key="5">
    <source>
        <dbReference type="ARBA" id="ARBA00022448"/>
    </source>
</evidence>
<dbReference type="InterPro" id="IPR003838">
    <property type="entry name" value="ABC3_permease_C"/>
</dbReference>
<dbReference type="RefSeq" id="WP_307404658.1">
    <property type="nucleotide sequence ID" value="NZ_JAUSUR010000001.1"/>
</dbReference>
<feature type="domain" description="MacB-like periplasmic core" evidence="13">
    <location>
        <begin position="16"/>
        <end position="200"/>
    </location>
</feature>
<comment type="similarity">
    <text evidence="2">Belongs to the ABC-4 integral membrane protein family. HrtB subfamily.</text>
</comment>
<evidence type="ECO:0000256" key="11">
    <source>
        <dbReference type="SAM" id="Phobius"/>
    </source>
</evidence>
<evidence type="ECO:0000256" key="1">
    <source>
        <dbReference type="ARBA" id="ARBA00004651"/>
    </source>
</evidence>
<feature type="transmembrane region" description="Helical" evidence="11">
    <location>
        <begin position="238"/>
        <end position="262"/>
    </location>
</feature>
<keyword evidence="6" id="KW-1003">Cell membrane</keyword>
<feature type="transmembrane region" description="Helical" evidence="11">
    <location>
        <begin position="15"/>
        <end position="39"/>
    </location>
</feature>
<protein>
    <recommendedName>
        <fullName evidence="4">Putative hemin transport system permease protein HrtB</fullName>
    </recommendedName>
</protein>
<evidence type="ECO:0000259" key="13">
    <source>
        <dbReference type="Pfam" id="PF12704"/>
    </source>
</evidence>
<keyword evidence="9 11" id="KW-0472">Membrane</keyword>
<keyword evidence="15" id="KW-1185">Reference proteome</keyword>
<feature type="transmembrane region" description="Helical" evidence="11">
    <location>
        <begin position="289"/>
        <end position="311"/>
    </location>
</feature>
<evidence type="ECO:0000256" key="9">
    <source>
        <dbReference type="ARBA" id="ARBA00023136"/>
    </source>
</evidence>
<evidence type="ECO:0000256" key="10">
    <source>
        <dbReference type="ARBA" id="ARBA00024973"/>
    </source>
</evidence>
<organism evidence="14 15">
    <name type="scientific">Breznakia pachnodae</name>
    <dbReference type="NCBI Taxonomy" id="265178"/>
    <lineage>
        <taxon>Bacteria</taxon>
        <taxon>Bacillati</taxon>
        <taxon>Bacillota</taxon>
        <taxon>Erysipelotrichia</taxon>
        <taxon>Erysipelotrichales</taxon>
        <taxon>Erysipelotrichaceae</taxon>
        <taxon>Breznakia</taxon>
    </lineage>
</organism>
<evidence type="ECO:0000313" key="15">
    <source>
        <dbReference type="Proteomes" id="UP001230220"/>
    </source>
</evidence>
<evidence type="ECO:0000256" key="3">
    <source>
        <dbReference type="ARBA" id="ARBA00011131"/>
    </source>
</evidence>
<comment type="function">
    <text evidence="10">Part of the ABC transporter complex hrt involved in hemin import. Responsible for the translocation of the substrate across the membrane.</text>
</comment>
<dbReference type="PANTHER" id="PTHR43738">
    <property type="entry name" value="ABC TRANSPORTER, MEMBRANE PROTEIN"/>
    <property type="match status" value="1"/>
</dbReference>
<keyword evidence="5" id="KW-0813">Transport</keyword>
<keyword evidence="7 11" id="KW-0812">Transmembrane</keyword>
<keyword evidence="8 11" id="KW-1133">Transmembrane helix</keyword>
<dbReference type="EMBL" id="JAUSUR010000001">
    <property type="protein sequence ID" value="MDQ0359498.1"/>
    <property type="molecule type" value="Genomic_DNA"/>
</dbReference>
<feature type="transmembrane region" description="Helical" evidence="11">
    <location>
        <begin position="317"/>
        <end position="341"/>
    </location>
</feature>
<comment type="caution">
    <text evidence="14">The sequence shown here is derived from an EMBL/GenBank/DDBJ whole genome shotgun (WGS) entry which is preliminary data.</text>
</comment>
<sequence length="357" mass="39105">MFLAIKEILFSKSRYILIILVIMLTTYLTIFLSGLAYGLASDNRSSVDAWDADGIILNKNANDSITMSYLNEEQYKSVDAKQSALLSVSASIISLDGDEESETLNTYIFGIEEKGFIMPEVSEGEVFAASNEAVVDSSLNTKYGYEIGDKIELSSFDTKLTIVGFSEDKKFNTAPVIYVSLDDYRSFVNMPSQTMSNTMVNGIVYKGTVDIQDSSLDKLTINQFIDEIPGYRPQVLTFSLMIGFLIGIVAFVLGIFIYVLTVQKTAMFGIMKAQGISNKIIRRSVIAQTLALTFIGTATGSLLTFVTSLFLPESVPFQFSGLLFGAILLSMFVFSLIGALFSVRSATKVDPLIAMGV</sequence>
<dbReference type="Pfam" id="PF12704">
    <property type="entry name" value="MacB_PCD"/>
    <property type="match status" value="1"/>
</dbReference>
<dbReference type="Proteomes" id="UP001230220">
    <property type="component" value="Unassembled WGS sequence"/>
</dbReference>
<reference evidence="14 15" key="1">
    <citation type="submission" date="2023-07" db="EMBL/GenBank/DDBJ databases">
        <title>Genomic Encyclopedia of Type Strains, Phase IV (KMG-IV): sequencing the most valuable type-strain genomes for metagenomic binning, comparative biology and taxonomic classification.</title>
        <authorList>
            <person name="Goeker M."/>
        </authorList>
    </citation>
    <scope>NUCLEOTIDE SEQUENCE [LARGE SCALE GENOMIC DNA]</scope>
    <source>
        <strain evidence="14 15">DSM 16784</strain>
    </source>
</reference>
<accession>A0ABU0DYC3</accession>
<comment type="subcellular location">
    <subcellularLocation>
        <location evidence="1">Cell membrane</location>
        <topology evidence="1">Multi-pass membrane protein</topology>
    </subcellularLocation>
</comment>
<dbReference type="PANTHER" id="PTHR43738:SF1">
    <property type="entry name" value="HEMIN TRANSPORT SYSTEM PERMEASE PROTEIN HRTB-RELATED"/>
    <property type="match status" value="1"/>
</dbReference>
<dbReference type="InterPro" id="IPR025857">
    <property type="entry name" value="MacB_PCD"/>
</dbReference>
<feature type="domain" description="ABC3 transporter permease C-terminal" evidence="12">
    <location>
        <begin position="240"/>
        <end position="351"/>
    </location>
</feature>
<comment type="subunit">
    <text evidence="3">The complex is composed of two ATP-binding proteins (HrtA), two transmembrane proteins (HrtB) and a solute-binding protein.</text>
</comment>
<dbReference type="InterPro" id="IPR051125">
    <property type="entry name" value="ABC-4/HrtB_transporter"/>
</dbReference>